<dbReference type="InterPro" id="IPR031348">
    <property type="entry name" value="PigL_N"/>
</dbReference>
<protein>
    <recommendedName>
        <fullName evidence="5">Fungal N-terminal domain-containing protein</fullName>
    </recommendedName>
</protein>
<accession>A0A9P4IBD2</accession>
<keyword evidence="4" id="KW-1185">Reference proteome</keyword>
<reference evidence="3" key="1">
    <citation type="journal article" date="2020" name="Stud. Mycol.">
        <title>101 Dothideomycetes genomes: a test case for predicting lifestyles and emergence of pathogens.</title>
        <authorList>
            <person name="Haridas S."/>
            <person name="Albert R."/>
            <person name="Binder M."/>
            <person name="Bloem J."/>
            <person name="Labutti K."/>
            <person name="Salamov A."/>
            <person name="Andreopoulos B."/>
            <person name="Baker S."/>
            <person name="Barry K."/>
            <person name="Bills G."/>
            <person name="Bluhm B."/>
            <person name="Cannon C."/>
            <person name="Castanera R."/>
            <person name="Culley D."/>
            <person name="Daum C."/>
            <person name="Ezra D."/>
            <person name="Gonzalez J."/>
            <person name="Henrissat B."/>
            <person name="Kuo A."/>
            <person name="Liang C."/>
            <person name="Lipzen A."/>
            <person name="Lutzoni F."/>
            <person name="Magnuson J."/>
            <person name="Mondo S."/>
            <person name="Nolan M."/>
            <person name="Ohm R."/>
            <person name="Pangilinan J."/>
            <person name="Park H.-J."/>
            <person name="Ramirez L."/>
            <person name="Alfaro M."/>
            <person name="Sun H."/>
            <person name="Tritt A."/>
            <person name="Yoshinaga Y."/>
            <person name="Zwiers L.-H."/>
            <person name="Turgeon B."/>
            <person name="Goodwin S."/>
            <person name="Spatafora J."/>
            <person name="Crous P."/>
            <person name="Grigoriev I."/>
        </authorList>
    </citation>
    <scope>NUCLEOTIDE SEQUENCE</scope>
    <source>
        <strain evidence="3">CBS 133067</strain>
    </source>
</reference>
<gene>
    <name evidence="3" type="ORF">NA57DRAFT_76005</name>
</gene>
<evidence type="ECO:0000259" key="1">
    <source>
        <dbReference type="Pfam" id="PF17111"/>
    </source>
</evidence>
<dbReference type="PANTHER" id="PTHR38886:SF1">
    <property type="entry name" value="NACHT-NTPASE AND P-LOOP NTPASES N-TERMINAL DOMAIN-CONTAINING PROTEIN"/>
    <property type="match status" value="1"/>
</dbReference>
<dbReference type="Pfam" id="PF17111">
    <property type="entry name" value="PigL_N"/>
    <property type="match status" value="1"/>
</dbReference>
<dbReference type="OrthoDB" id="3045089at2759"/>
<dbReference type="Pfam" id="PF22893">
    <property type="entry name" value="ULD_2"/>
    <property type="match status" value="1"/>
</dbReference>
<feature type="domain" description="Ubiquitin-like" evidence="2">
    <location>
        <begin position="201"/>
        <end position="285"/>
    </location>
</feature>
<dbReference type="EMBL" id="ML978126">
    <property type="protein sequence ID" value="KAF2098766.1"/>
    <property type="molecule type" value="Genomic_DNA"/>
</dbReference>
<evidence type="ECO:0000259" key="2">
    <source>
        <dbReference type="Pfam" id="PF22893"/>
    </source>
</evidence>
<evidence type="ECO:0000313" key="3">
    <source>
        <dbReference type="EMBL" id="KAF2098766.1"/>
    </source>
</evidence>
<evidence type="ECO:0008006" key="5">
    <source>
        <dbReference type="Google" id="ProtNLM"/>
    </source>
</evidence>
<sequence length="311" mass="35179">MSFVDALRESSNSGAVFRSLLNQLETLQDALLRVQRLELEESQHAELLALQQAAAQCQRTIDDFWRTIQKYQPRLRKGGSGSRIKDSWAKIKWVTCKKEDLESFRAQIQGHISSIEFLLSAVQINAATIREKRRNQQQKTLAGLIVQFSNDCLSKLSENIDQGRRLLEASGKIISLNLQVFSAIYDIQQYIRSIPRQVGGNQEPVYMIDALGRHSPFHLEFVRSAEALTAVLKVNFKSTGVGAEMIERGDFVIQDMGTRRDIDLSDDWETSFFPGQRVAMSMVFKRSFGFENPCPGCGNLARGALDEDVTW</sequence>
<dbReference type="InterPro" id="IPR054464">
    <property type="entry name" value="ULD_fung"/>
</dbReference>
<proteinExistence type="predicted"/>
<dbReference type="Proteomes" id="UP000799772">
    <property type="component" value="Unassembled WGS sequence"/>
</dbReference>
<evidence type="ECO:0000313" key="4">
    <source>
        <dbReference type="Proteomes" id="UP000799772"/>
    </source>
</evidence>
<name>A0A9P4IBD2_9PEZI</name>
<organism evidence="3 4">
    <name type="scientific">Rhizodiscina lignyota</name>
    <dbReference type="NCBI Taxonomy" id="1504668"/>
    <lineage>
        <taxon>Eukaryota</taxon>
        <taxon>Fungi</taxon>
        <taxon>Dikarya</taxon>
        <taxon>Ascomycota</taxon>
        <taxon>Pezizomycotina</taxon>
        <taxon>Dothideomycetes</taxon>
        <taxon>Pleosporomycetidae</taxon>
        <taxon>Aulographales</taxon>
        <taxon>Rhizodiscinaceae</taxon>
        <taxon>Rhizodiscina</taxon>
    </lineage>
</organism>
<feature type="domain" description="Azaphilone pigments biosynthesis cluster protein L N-terminal" evidence="1">
    <location>
        <begin position="12"/>
        <end position="139"/>
    </location>
</feature>
<comment type="caution">
    <text evidence="3">The sequence shown here is derived from an EMBL/GenBank/DDBJ whole genome shotgun (WGS) entry which is preliminary data.</text>
</comment>
<dbReference type="PANTHER" id="PTHR38886">
    <property type="entry name" value="SESA DOMAIN-CONTAINING PROTEIN"/>
    <property type="match status" value="1"/>
</dbReference>
<dbReference type="AlphaFoldDB" id="A0A9P4IBD2"/>